<reference evidence="2 3" key="1">
    <citation type="submission" date="2019-02" db="EMBL/GenBank/DDBJ databases">
        <authorList>
            <person name="Fomenkov A."/>
            <person name="Dubinina G."/>
            <person name="Grabovich M."/>
            <person name="Vincze T."/>
            <person name="Roberts R.J."/>
        </authorList>
    </citation>
    <scope>NUCLEOTIDE SEQUENCE [LARGE SCALE GENOMIC DNA]</scope>
    <source>
        <strain evidence="2 3">P</strain>
    </source>
</reference>
<dbReference type="RefSeq" id="WP_149569492.1">
    <property type="nucleotide sequence ID" value="NZ_CP035807.1"/>
</dbReference>
<proteinExistence type="predicted"/>
<dbReference type="OrthoDB" id="5189031at2"/>
<gene>
    <name evidence="2" type="ORF">EW093_16750</name>
</gene>
<dbReference type="Gene3D" id="1.20.1260.100">
    <property type="entry name" value="TspO/MBR protein"/>
    <property type="match status" value="1"/>
</dbReference>
<dbReference type="PANTHER" id="PTHR33802">
    <property type="entry name" value="SI:CH211-161H7.5-RELATED"/>
    <property type="match status" value="1"/>
</dbReference>
<reference evidence="2 3" key="2">
    <citation type="submission" date="2019-09" db="EMBL/GenBank/DDBJ databases">
        <title>Complete Genome Sequence and Methylome Analysis of free living Spirochaetas.</title>
        <authorList>
            <person name="Leshcheva N."/>
            <person name="Mikheeva N."/>
        </authorList>
    </citation>
    <scope>NUCLEOTIDE SEQUENCE [LARGE SCALE GENOMIC DNA]</scope>
    <source>
        <strain evidence="2 3">P</strain>
    </source>
</reference>
<keyword evidence="1" id="KW-0812">Transmembrane</keyword>
<dbReference type="AlphaFoldDB" id="A0A5C1QIF8"/>
<feature type="transmembrane region" description="Helical" evidence="1">
    <location>
        <begin position="201"/>
        <end position="218"/>
    </location>
</feature>
<evidence type="ECO:0008006" key="4">
    <source>
        <dbReference type="Google" id="ProtNLM"/>
    </source>
</evidence>
<feature type="transmembrane region" description="Helical" evidence="1">
    <location>
        <begin position="224"/>
        <end position="248"/>
    </location>
</feature>
<feature type="transmembrane region" description="Helical" evidence="1">
    <location>
        <begin position="83"/>
        <end position="101"/>
    </location>
</feature>
<dbReference type="Proteomes" id="UP000323824">
    <property type="component" value="Chromosome"/>
</dbReference>
<feature type="transmembrane region" description="Helical" evidence="1">
    <location>
        <begin position="107"/>
        <end position="125"/>
    </location>
</feature>
<sequence>MKNSKILSIVNLLLFVGVILTNALANILPINNYNTGELSDLIPNLFVPAGITFSIWGLIYILLTILVFSNIASSLKDPSKKLVPFNILLGINFILNILWILSWHYRLVPLSLIIMIGLFYTLFKFDRHLKSMNKSKLKKIFFITNSVYWGWISIATIANFTALFVTLGWDGSPLNEVVWTIILIIIGLIITTLMLLQYNNIPFALVVIWAYLGIFIKRSSTEPLFQSIIVVSIFSIVILVITSIYTLFRRKKNI</sequence>
<accession>A0A5C1QIF8</accession>
<dbReference type="KEGG" id="sper:EW093_16750"/>
<evidence type="ECO:0000313" key="2">
    <source>
        <dbReference type="EMBL" id="QEN06266.1"/>
    </source>
</evidence>
<dbReference type="PANTHER" id="PTHR33802:SF1">
    <property type="entry name" value="XK-RELATED PROTEIN"/>
    <property type="match status" value="1"/>
</dbReference>
<keyword evidence="1" id="KW-0472">Membrane</keyword>
<name>A0A5C1QIF8_9SPIO</name>
<feature type="transmembrane region" description="Helical" evidence="1">
    <location>
        <begin position="49"/>
        <end position="71"/>
    </location>
</feature>
<evidence type="ECO:0000313" key="3">
    <source>
        <dbReference type="Proteomes" id="UP000323824"/>
    </source>
</evidence>
<keyword evidence="1" id="KW-1133">Transmembrane helix</keyword>
<keyword evidence="3" id="KW-1185">Reference proteome</keyword>
<dbReference type="EMBL" id="CP035807">
    <property type="protein sequence ID" value="QEN06266.1"/>
    <property type="molecule type" value="Genomic_DNA"/>
</dbReference>
<organism evidence="2 3">
    <name type="scientific">Thiospirochaeta perfilievii</name>
    <dbReference type="NCBI Taxonomy" id="252967"/>
    <lineage>
        <taxon>Bacteria</taxon>
        <taxon>Pseudomonadati</taxon>
        <taxon>Spirochaetota</taxon>
        <taxon>Spirochaetia</taxon>
        <taxon>Spirochaetales</taxon>
        <taxon>Spirochaetaceae</taxon>
        <taxon>Thiospirochaeta</taxon>
    </lineage>
</organism>
<feature type="transmembrane region" description="Helical" evidence="1">
    <location>
        <begin position="177"/>
        <end position="196"/>
    </location>
</feature>
<feature type="transmembrane region" description="Helical" evidence="1">
    <location>
        <begin position="146"/>
        <end position="165"/>
    </location>
</feature>
<dbReference type="InterPro" id="IPR038330">
    <property type="entry name" value="TspO/MBR-related_sf"/>
</dbReference>
<evidence type="ECO:0000256" key="1">
    <source>
        <dbReference type="SAM" id="Phobius"/>
    </source>
</evidence>
<protein>
    <recommendedName>
        <fullName evidence="4">Tryptophan-rich sensory protein</fullName>
    </recommendedName>
</protein>